<evidence type="ECO:0000313" key="3">
    <source>
        <dbReference type="Proteomes" id="UP001281761"/>
    </source>
</evidence>
<dbReference type="Proteomes" id="UP001281761">
    <property type="component" value="Unassembled WGS sequence"/>
</dbReference>
<evidence type="ECO:0000313" key="2">
    <source>
        <dbReference type="EMBL" id="KAK2950437.1"/>
    </source>
</evidence>
<feature type="region of interest" description="Disordered" evidence="1">
    <location>
        <begin position="55"/>
        <end position="120"/>
    </location>
</feature>
<dbReference type="EMBL" id="JARBJD010000136">
    <property type="protein sequence ID" value="KAK2950437.1"/>
    <property type="molecule type" value="Genomic_DNA"/>
</dbReference>
<feature type="compositionally biased region" description="Acidic residues" evidence="1">
    <location>
        <begin position="111"/>
        <end position="120"/>
    </location>
</feature>
<proteinExistence type="predicted"/>
<name>A0ABQ9XD60_9EUKA</name>
<comment type="caution">
    <text evidence="2">The sequence shown here is derived from an EMBL/GenBank/DDBJ whole genome shotgun (WGS) entry which is preliminary data.</text>
</comment>
<feature type="compositionally biased region" description="Polar residues" evidence="1">
    <location>
        <begin position="66"/>
        <end position="80"/>
    </location>
</feature>
<protein>
    <submittedName>
        <fullName evidence="2">Uncharacterized protein</fullName>
    </submittedName>
</protein>
<gene>
    <name evidence="2" type="ORF">BLNAU_14678</name>
</gene>
<organism evidence="2 3">
    <name type="scientific">Blattamonas nauphoetae</name>
    <dbReference type="NCBI Taxonomy" id="2049346"/>
    <lineage>
        <taxon>Eukaryota</taxon>
        <taxon>Metamonada</taxon>
        <taxon>Preaxostyla</taxon>
        <taxon>Oxymonadida</taxon>
        <taxon>Blattamonas</taxon>
    </lineage>
</organism>
<evidence type="ECO:0000256" key="1">
    <source>
        <dbReference type="SAM" id="MobiDB-lite"/>
    </source>
</evidence>
<keyword evidence="3" id="KW-1185">Reference proteome</keyword>
<reference evidence="2 3" key="1">
    <citation type="journal article" date="2022" name="bioRxiv">
        <title>Genomics of Preaxostyla Flagellates Illuminates Evolutionary Transitions and the Path Towards Mitochondrial Loss.</title>
        <authorList>
            <person name="Novak L.V.F."/>
            <person name="Treitli S.C."/>
            <person name="Pyrih J."/>
            <person name="Halakuc P."/>
            <person name="Pipaliya S.V."/>
            <person name="Vacek V."/>
            <person name="Brzon O."/>
            <person name="Soukal P."/>
            <person name="Eme L."/>
            <person name="Dacks J.B."/>
            <person name="Karnkowska A."/>
            <person name="Elias M."/>
            <person name="Hampl V."/>
        </authorList>
    </citation>
    <scope>NUCLEOTIDE SEQUENCE [LARGE SCALE GENOMIC DNA]</scope>
    <source>
        <strain evidence="2">NAU3</strain>
        <tissue evidence="2">Gut</tissue>
    </source>
</reference>
<feature type="compositionally biased region" description="Polar residues" evidence="1">
    <location>
        <begin position="88"/>
        <end position="106"/>
    </location>
</feature>
<accession>A0ABQ9XD60</accession>
<sequence>MEKSASMMPQNPIPATTKFCRVSFTCRATSRAIFPVSYFPRSRPTFQYLVPPRPSLSLSDKESHPQQHSTIRSGFTISHSPNRRHQTCTKSSPRANPDISTFSLHTPQIEIGDDELRNED</sequence>